<protein>
    <submittedName>
        <fullName evidence="3">Flotillin</fullName>
    </submittedName>
</protein>
<evidence type="ECO:0000313" key="3">
    <source>
        <dbReference type="EMBL" id="NJC40484.1"/>
    </source>
</evidence>
<reference evidence="3 4" key="1">
    <citation type="submission" date="2020-03" db="EMBL/GenBank/DDBJ databases">
        <title>Genomic Encyclopedia of Type Strains, Phase IV (KMG-IV): sequencing the most valuable type-strain genomes for metagenomic binning, comparative biology and taxonomic classification.</title>
        <authorList>
            <person name="Goeker M."/>
        </authorList>
    </citation>
    <scope>NUCLEOTIDE SEQUENCE [LARGE SCALE GENOMIC DNA]</scope>
    <source>
        <strain evidence="3 4">DSM 4736</strain>
    </source>
</reference>
<accession>A0A7X5YIX4</accession>
<gene>
    <name evidence="3" type="ORF">GGQ87_000742</name>
</gene>
<organism evidence="3 4">
    <name type="scientific">Brevundimonas alba</name>
    <dbReference type="NCBI Taxonomy" id="74314"/>
    <lineage>
        <taxon>Bacteria</taxon>
        <taxon>Pseudomonadati</taxon>
        <taxon>Pseudomonadota</taxon>
        <taxon>Alphaproteobacteria</taxon>
        <taxon>Caulobacterales</taxon>
        <taxon>Caulobacteraceae</taxon>
        <taxon>Brevundimonas</taxon>
    </lineage>
</organism>
<dbReference type="EMBL" id="JAATJM010000001">
    <property type="protein sequence ID" value="NJC40484.1"/>
    <property type="molecule type" value="Genomic_DNA"/>
</dbReference>
<dbReference type="AlphaFoldDB" id="A0A7X5YIX4"/>
<dbReference type="SUPFAM" id="SSF117892">
    <property type="entry name" value="Band 7/SPFH domain"/>
    <property type="match status" value="1"/>
</dbReference>
<feature type="domain" description="Band 7" evidence="2">
    <location>
        <begin position="28"/>
        <end position="210"/>
    </location>
</feature>
<name>A0A7X5YIX4_9CAUL</name>
<dbReference type="InterPro" id="IPR001107">
    <property type="entry name" value="Band_7"/>
</dbReference>
<keyword evidence="4" id="KW-1185">Reference proteome</keyword>
<evidence type="ECO:0000256" key="1">
    <source>
        <dbReference type="ARBA" id="ARBA00004167"/>
    </source>
</evidence>
<dbReference type="Proteomes" id="UP000587415">
    <property type="component" value="Unassembled WGS sequence"/>
</dbReference>
<dbReference type="Gene3D" id="3.30.479.30">
    <property type="entry name" value="Band 7 domain"/>
    <property type="match status" value="1"/>
</dbReference>
<evidence type="ECO:0000313" key="4">
    <source>
        <dbReference type="Proteomes" id="UP000587415"/>
    </source>
</evidence>
<comment type="caution">
    <text evidence="3">The sequence shown here is derived from an EMBL/GenBank/DDBJ whole genome shotgun (WGS) entry which is preliminary data.</text>
</comment>
<dbReference type="InterPro" id="IPR036013">
    <property type="entry name" value="Band_7/SPFH_dom_sf"/>
</dbReference>
<dbReference type="RefSeq" id="WP_168045358.1">
    <property type="nucleotide sequence ID" value="NZ_JAATJM010000001.1"/>
</dbReference>
<evidence type="ECO:0000259" key="2">
    <source>
        <dbReference type="Pfam" id="PF01145"/>
    </source>
</evidence>
<sequence length="461" mass="50005">MNIYIIAGAVALGVFAIGFLLAVVLRRVVPTNEVHIVQRGRSRVSYGASQSAGNVYYEWPAFLPQIGVLVTKFPVSIFDVNLKDYEAYDTGRLPFRVDVQAFMRIAESDTAAEKVANFDELQHQLSGILQGAVRSVLATHKLEDILEARSTLAEAFTAQVDNQLQAWGVETVKNIEFMDIRDSANSQVIANIMAKEKSRIDRESREAVAMNSQLARTKEIEAERIVEVNQQDALQQVGMRTAEQEKQVGIAKQVAEQQVLVAQKDTTEREMDVKLVADTRSADIAKGVAEVQAAQEREVTIIRAEGQRRQQVIGAEAERQRLELVAQGTLAQQKLDAEGLLAQGQSRAEAERLLLLAPVSTQIELAREIGGNDGYQTYLVRVEQIKAGQTVGVAQAQALSAADIKVIVTGGDVPAGMNSITDVFSAKGGQALGAMLEGLAQTDAGKAVVERATKGAAKPKE</sequence>
<comment type="subcellular location">
    <subcellularLocation>
        <location evidence="1">Membrane</location>
        <topology evidence="1">Single-pass membrane protein</topology>
    </subcellularLocation>
</comment>
<dbReference type="GO" id="GO:0016020">
    <property type="term" value="C:membrane"/>
    <property type="evidence" value="ECO:0007669"/>
    <property type="project" value="UniProtKB-SubCell"/>
</dbReference>
<proteinExistence type="predicted"/>
<dbReference type="Pfam" id="PF01145">
    <property type="entry name" value="Band_7"/>
    <property type="match status" value="1"/>
</dbReference>